<dbReference type="GO" id="GO:0003677">
    <property type="term" value="F:DNA binding"/>
    <property type="evidence" value="ECO:0007669"/>
    <property type="project" value="InterPro"/>
</dbReference>
<dbReference type="Gene3D" id="1.10.260.40">
    <property type="entry name" value="lambda repressor-like DNA-binding domains"/>
    <property type="match status" value="1"/>
</dbReference>
<organism evidence="2 3">
    <name type="scientific">Bacillus cereus</name>
    <dbReference type="NCBI Taxonomy" id="1396"/>
    <lineage>
        <taxon>Bacteria</taxon>
        <taxon>Bacillati</taxon>
        <taxon>Bacillota</taxon>
        <taxon>Bacilli</taxon>
        <taxon>Bacillales</taxon>
        <taxon>Bacillaceae</taxon>
        <taxon>Bacillus</taxon>
        <taxon>Bacillus cereus group</taxon>
    </lineage>
</organism>
<dbReference type="SMART" id="SM00530">
    <property type="entry name" value="HTH_XRE"/>
    <property type="match status" value="1"/>
</dbReference>
<proteinExistence type="predicted"/>
<dbReference type="InterPro" id="IPR001387">
    <property type="entry name" value="Cro/C1-type_HTH"/>
</dbReference>
<dbReference type="Proteomes" id="UP000190906">
    <property type="component" value="Unassembled WGS sequence"/>
</dbReference>
<dbReference type="PROSITE" id="PS50943">
    <property type="entry name" value="HTH_CROC1"/>
    <property type="match status" value="1"/>
</dbReference>
<sequence length="73" mass="8445">MRSRLKEILDSKGFKYSFVAKKASISNSTMTNLIKGATPTLPVAYRISKFLELHIEDIWFEEDQKICKYGDNK</sequence>
<dbReference type="SUPFAM" id="SSF47413">
    <property type="entry name" value="lambda repressor-like DNA-binding domains"/>
    <property type="match status" value="1"/>
</dbReference>
<dbReference type="RefSeq" id="WP_078204495.1">
    <property type="nucleotide sequence ID" value="NZ_MUAJ01000002.1"/>
</dbReference>
<feature type="domain" description="HTH cro/C1-type" evidence="1">
    <location>
        <begin position="5"/>
        <end position="58"/>
    </location>
</feature>
<evidence type="ECO:0000313" key="2">
    <source>
        <dbReference type="EMBL" id="OOR14210.1"/>
    </source>
</evidence>
<dbReference type="AlphaFoldDB" id="A0A1S9TWA8"/>
<dbReference type="Pfam" id="PF13443">
    <property type="entry name" value="HTH_26"/>
    <property type="match status" value="1"/>
</dbReference>
<evidence type="ECO:0000259" key="1">
    <source>
        <dbReference type="PROSITE" id="PS50943"/>
    </source>
</evidence>
<gene>
    <name evidence="2" type="ORF">BW897_04055</name>
</gene>
<dbReference type="EMBL" id="MUAJ01000002">
    <property type="protein sequence ID" value="OOR14210.1"/>
    <property type="molecule type" value="Genomic_DNA"/>
</dbReference>
<dbReference type="CDD" id="cd00093">
    <property type="entry name" value="HTH_XRE"/>
    <property type="match status" value="1"/>
</dbReference>
<protein>
    <submittedName>
        <fullName evidence="2">Transcriptional regulator</fullName>
    </submittedName>
</protein>
<dbReference type="InterPro" id="IPR010982">
    <property type="entry name" value="Lambda_DNA-bd_dom_sf"/>
</dbReference>
<accession>A0A1S9TWA8</accession>
<comment type="caution">
    <text evidence="2">The sequence shown here is derived from an EMBL/GenBank/DDBJ whole genome shotgun (WGS) entry which is preliminary data.</text>
</comment>
<evidence type="ECO:0000313" key="3">
    <source>
        <dbReference type="Proteomes" id="UP000190906"/>
    </source>
</evidence>
<reference evidence="2 3" key="1">
    <citation type="submission" date="2017-01" db="EMBL/GenBank/DDBJ databases">
        <title>Bacillus cereus isolates.</title>
        <authorList>
            <person name="Beno S.M."/>
        </authorList>
    </citation>
    <scope>NUCLEOTIDE SEQUENCE [LARGE SCALE GENOMIC DNA]</scope>
    <source>
        <strain evidence="2 3">FSL H8-0485</strain>
    </source>
</reference>
<name>A0A1S9TWA8_BACCE</name>